<evidence type="ECO:0000256" key="12">
    <source>
        <dbReference type="SAM" id="SignalP"/>
    </source>
</evidence>
<feature type="active site" evidence="9">
    <location>
        <position position="224"/>
    </location>
</feature>
<comment type="cofactor">
    <cofactor evidence="10">
        <name>Ca(2+)</name>
        <dbReference type="ChEBI" id="CHEBI:29108"/>
    </cofactor>
    <text evidence="10">Can bind about 5 Ca(2+) ions per subunit.</text>
</comment>
<dbReference type="CDD" id="cd04278">
    <property type="entry name" value="ZnMc_MMP"/>
    <property type="match status" value="2"/>
</dbReference>
<feature type="compositionally biased region" description="Polar residues" evidence="11">
    <location>
        <begin position="640"/>
        <end position="650"/>
    </location>
</feature>
<feature type="binding site" description="in inhibited form" evidence="10">
    <location>
        <position position="91"/>
    </location>
    <ligand>
        <name>Zn(2+)</name>
        <dbReference type="ChEBI" id="CHEBI:29105"/>
        <label>2</label>
        <note>catalytic</note>
    </ligand>
</feature>
<feature type="compositionally biased region" description="Basic and acidic residues" evidence="11">
    <location>
        <begin position="667"/>
        <end position="689"/>
    </location>
</feature>
<evidence type="ECO:0000256" key="2">
    <source>
        <dbReference type="ARBA" id="ARBA00022670"/>
    </source>
</evidence>
<feature type="binding site" evidence="10">
    <location>
        <position position="223"/>
    </location>
    <ligand>
        <name>Zn(2+)</name>
        <dbReference type="ChEBI" id="CHEBI:29105"/>
        <label>2</label>
        <note>catalytic</note>
    </ligand>
</feature>
<dbReference type="GO" id="GO:0031012">
    <property type="term" value="C:extracellular matrix"/>
    <property type="evidence" value="ECO:0007669"/>
    <property type="project" value="InterPro"/>
</dbReference>
<proteinExistence type="inferred from homology"/>
<sequence>MNALTVIALVLTITHLVVSSSLELRKEVEFNPAGQEEVINYLVQYGYIEKAKVYSQNYVQEGLKKLQTFFKLPVTGVVDLDVLELIKKPRCGVPDIFNNRTKYVVGSEGFDKKHLTYMFGRYTWKVPRRDVDESVALALQMWGKHAHLSFSEVGSNPDLMLDFVPKNHNDNYPFDGPHGILAHAFYPIFPGYAGDVHFDEEEPWNIVTPSNPDGYDFFSVAIHELGHSLGLSHSEDASAVMYPTYQYIDKKRGLADDDMRGIYYIYGEYGNGNELARSRSTINTGSETLPLMLKKMNAVTIALVLTISHLVVSSPIELRKEPELKVSEQEQVINYLVRYGYMEKAKTYNQNLLHESIKKLQTFFKLPVTGVVDADVLELMKKPRCGVPDIITSKNKYNIASEPFKKKHITYKFGTYSPKLNNDAVDADVKLALEMWAVNSSLTFSKVDIDPDILLDFMPRSHGDLYPFDGPGGVLAHAFYPPTYLSGDLHLDEEEDWQIMTSSSSGTDFFSVVLHELGHSLGLGHSNLRRAVMFPSYRFVDKKRGLEQDDKLGIYTLYARIPIQAVQAISPEIKSIDVKELERELLPRLVDALKAVFALRKDSTEEVTSMKLTLDINRKNKKRKDDQRTPPEEKRCIEGSQPSFSQQKDTNMVKKPRGWPKSKTRKPRDESQDSLRSRSTSRESTHKGG</sequence>
<evidence type="ECO:0000256" key="10">
    <source>
        <dbReference type="PIRSR" id="PIRSR621190-2"/>
    </source>
</evidence>
<dbReference type="InterPro" id="IPR024079">
    <property type="entry name" value="MetalloPept_cat_dom_sf"/>
</dbReference>
<feature type="binding site" evidence="10">
    <location>
        <position position="202"/>
    </location>
    <ligand>
        <name>Ca(2+)</name>
        <dbReference type="ChEBI" id="CHEBI:29108"/>
        <label>1</label>
    </ligand>
</feature>
<evidence type="ECO:0000256" key="5">
    <source>
        <dbReference type="ARBA" id="ARBA00022801"/>
    </source>
</evidence>
<name>A0AAN7QDW0_9COLE</name>
<keyword evidence="4 12" id="KW-0732">Signal</keyword>
<organism evidence="14 15">
    <name type="scientific">Aquatica leii</name>
    <dbReference type="NCBI Taxonomy" id="1421715"/>
    <lineage>
        <taxon>Eukaryota</taxon>
        <taxon>Metazoa</taxon>
        <taxon>Ecdysozoa</taxon>
        <taxon>Arthropoda</taxon>
        <taxon>Hexapoda</taxon>
        <taxon>Insecta</taxon>
        <taxon>Pterygota</taxon>
        <taxon>Neoptera</taxon>
        <taxon>Endopterygota</taxon>
        <taxon>Coleoptera</taxon>
        <taxon>Polyphaga</taxon>
        <taxon>Elateriformia</taxon>
        <taxon>Elateroidea</taxon>
        <taxon>Lampyridae</taxon>
        <taxon>Luciolinae</taxon>
        <taxon>Aquatica</taxon>
    </lineage>
</organism>
<dbReference type="AlphaFoldDB" id="A0AAN7QDW0"/>
<keyword evidence="3 10" id="KW-0479">Metal-binding</keyword>
<feature type="domain" description="Peptidase metallopeptidase" evidence="13">
    <location>
        <begin position="106"/>
        <end position="268"/>
    </location>
</feature>
<evidence type="ECO:0000256" key="6">
    <source>
        <dbReference type="ARBA" id="ARBA00022833"/>
    </source>
</evidence>
<dbReference type="InterPro" id="IPR021158">
    <property type="entry name" value="Pept_M10A_Zn_BS"/>
</dbReference>
<dbReference type="SUPFAM" id="SSF47090">
    <property type="entry name" value="PGBD-like"/>
    <property type="match status" value="2"/>
</dbReference>
<feature type="signal peptide" evidence="12">
    <location>
        <begin position="1"/>
        <end position="19"/>
    </location>
</feature>
<evidence type="ECO:0000256" key="8">
    <source>
        <dbReference type="ARBA" id="ARBA00023145"/>
    </source>
</evidence>
<dbReference type="GO" id="GO:0006508">
    <property type="term" value="P:proteolysis"/>
    <property type="evidence" value="ECO:0007669"/>
    <property type="project" value="UniProtKB-KW"/>
</dbReference>
<keyword evidence="10" id="KW-0106">Calcium</keyword>
<evidence type="ECO:0000313" key="14">
    <source>
        <dbReference type="EMBL" id="KAK4875043.1"/>
    </source>
</evidence>
<feature type="binding site" evidence="10">
    <location>
        <position position="202"/>
    </location>
    <ligand>
        <name>Ca(2+)</name>
        <dbReference type="ChEBI" id="CHEBI:29108"/>
        <label>3</label>
    </ligand>
</feature>
<dbReference type="PROSITE" id="PS00546">
    <property type="entry name" value="CYSTEINE_SWITCH"/>
    <property type="match status" value="2"/>
</dbReference>
<dbReference type="PRINTS" id="PR00138">
    <property type="entry name" value="MATRIXIN"/>
</dbReference>
<evidence type="ECO:0000256" key="7">
    <source>
        <dbReference type="ARBA" id="ARBA00023049"/>
    </source>
</evidence>
<gene>
    <name evidence="14" type="ORF">RN001_011465</name>
</gene>
<keyword evidence="7" id="KW-0482">Metalloprotease</keyword>
<dbReference type="GO" id="GO:0005615">
    <property type="term" value="C:extracellular space"/>
    <property type="evidence" value="ECO:0007669"/>
    <property type="project" value="TreeGrafter"/>
</dbReference>
<dbReference type="Proteomes" id="UP001353858">
    <property type="component" value="Unassembled WGS sequence"/>
</dbReference>
<comment type="cofactor">
    <cofactor evidence="10">
        <name>Zn(2+)</name>
        <dbReference type="ChEBI" id="CHEBI:29105"/>
    </cofactor>
    <text evidence="10">Binds 2 Zn(2+) ions per subunit.</text>
</comment>
<dbReference type="GO" id="GO:0030574">
    <property type="term" value="P:collagen catabolic process"/>
    <property type="evidence" value="ECO:0007669"/>
    <property type="project" value="TreeGrafter"/>
</dbReference>
<keyword evidence="15" id="KW-1185">Reference proteome</keyword>
<feature type="chain" id="PRO_5042981147" description="Peptidase metallopeptidase domain-containing protein" evidence="12">
    <location>
        <begin position="20"/>
        <end position="689"/>
    </location>
</feature>
<reference evidence="15" key="1">
    <citation type="submission" date="2023-01" db="EMBL/GenBank/DDBJ databases">
        <title>Key to firefly adult light organ development and bioluminescence: homeobox transcription factors regulate luciferase expression and transportation to peroxisome.</title>
        <authorList>
            <person name="Fu X."/>
        </authorList>
    </citation>
    <scope>NUCLEOTIDE SEQUENCE [LARGE SCALE GENOMIC DNA]</scope>
</reference>
<keyword evidence="2" id="KW-0645">Protease</keyword>
<dbReference type="InterPro" id="IPR006026">
    <property type="entry name" value="Peptidase_Metallo"/>
</dbReference>
<dbReference type="EMBL" id="JARPUR010000005">
    <property type="protein sequence ID" value="KAK4875043.1"/>
    <property type="molecule type" value="Genomic_DNA"/>
</dbReference>
<evidence type="ECO:0000313" key="15">
    <source>
        <dbReference type="Proteomes" id="UP001353858"/>
    </source>
</evidence>
<evidence type="ECO:0000256" key="3">
    <source>
        <dbReference type="ARBA" id="ARBA00022723"/>
    </source>
</evidence>
<dbReference type="GO" id="GO:0030198">
    <property type="term" value="P:extracellular matrix organization"/>
    <property type="evidence" value="ECO:0007669"/>
    <property type="project" value="TreeGrafter"/>
</dbReference>
<dbReference type="Pfam" id="PF01471">
    <property type="entry name" value="PG_binding_1"/>
    <property type="match status" value="2"/>
</dbReference>
<feature type="binding site" evidence="10">
    <location>
        <position position="197"/>
    </location>
    <ligand>
        <name>Zn(2+)</name>
        <dbReference type="ChEBI" id="CHEBI:29105"/>
        <label>1</label>
    </ligand>
</feature>
<feature type="binding site" evidence="10">
    <location>
        <position position="168"/>
    </location>
    <ligand>
        <name>Zn(2+)</name>
        <dbReference type="ChEBI" id="CHEBI:29105"/>
        <label>1</label>
    </ligand>
</feature>
<feature type="binding site" evidence="10">
    <location>
        <position position="227"/>
    </location>
    <ligand>
        <name>Zn(2+)</name>
        <dbReference type="ChEBI" id="CHEBI:29105"/>
        <label>2</label>
        <note>catalytic</note>
    </ligand>
</feature>
<protein>
    <recommendedName>
        <fullName evidence="13">Peptidase metallopeptidase domain-containing protein</fullName>
    </recommendedName>
</protein>
<comment type="caution">
    <text evidence="14">The sequence shown here is derived from an EMBL/GenBank/DDBJ whole genome shotgun (WGS) entry which is preliminary data.</text>
</comment>
<feature type="binding site" evidence="10">
    <location>
        <position position="233"/>
    </location>
    <ligand>
        <name>Zn(2+)</name>
        <dbReference type="ChEBI" id="CHEBI:29105"/>
        <label>2</label>
        <note>catalytic</note>
    </ligand>
</feature>
<keyword evidence="5" id="KW-0378">Hydrolase</keyword>
<feature type="binding site" evidence="10">
    <location>
        <position position="176"/>
    </location>
    <ligand>
        <name>Ca(2+)</name>
        <dbReference type="ChEBI" id="CHEBI:29108"/>
        <label>3</label>
    </ligand>
</feature>
<dbReference type="InterPro" id="IPR002477">
    <property type="entry name" value="Peptidoglycan-bd-like"/>
</dbReference>
<comment type="similarity">
    <text evidence="1">Belongs to the peptidase M10A family.</text>
</comment>
<keyword evidence="6 10" id="KW-0862">Zinc</keyword>
<evidence type="ECO:0000256" key="1">
    <source>
        <dbReference type="ARBA" id="ARBA00010370"/>
    </source>
</evidence>
<feature type="binding site" evidence="10">
    <location>
        <position position="199"/>
    </location>
    <ligand>
        <name>Ca(2+)</name>
        <dbReference type="ChEBI" id="CHEBI:29108"/>
        <label>3</label>
    </ligand>
</feature>
<dbReference type="PANTHER" id="PTHR10201">
    <property type="entry name" value="MATRIX METALLOPROTEINASE"/>
    <property type="match status" value="1"/>
</dbReference>
<dbReference type="PANTHER" id="PTHR10201:SF169">
    <property type="entry name" value="MATRIX METALLOPROTEINASE-16-LIKE PROTEIN"/>
    <property type="match status" value="1"/>
</dbReference>
<dbReference type="Pfam" id="PF00413">
    <property type="entry name" value="Peptidase_M10"/>
    <property type="match status" value="2"/>
</dbReference>
<dbReference type="GO" id="GO:0008270">
    <property type="term" value="F:zinc ion binding"/>
    <property type="evidence" value="ECO:0007669"/>
    <property type="project" value="InterPro"/>
</dbReference>
<keyword evidence="8" id="KW-0865">Zymogen</keyword>
<evidence type="ECO:0000256" key="11">
    <source>
        <dbReference type="SAM" id="MobiDB-lite"/>
    </source>
</evidence>
<accession>A0AAN7QDW0</accession>
<evidence type="ECO:0000259" key="13">
    <source>
        <dbReference type="SMART" id="SM00235"/>
    </source>
</evidence>
<feature type="binding site" evidence="10">
    <location>
        <position position="241"/>
    </location>
    <ligand>
        <name>Zn(2+)</name>
        <dbReference type="ChEBI" id="CHEBI:29105"/>
        <label>2</label>
        <note>catalytic</note>
    </ligand>
</feature>
<dbReference type="SUPFAM" id="SSF55486">
    <property type="entry name" value="Metalloproteases ('zincins'), catalytic domain"/>
    <property type="match status" value="2"/>
</dbReference>
<feature type="region of interest" description="Disordered" evidence="11">
    <location>
        <begin position="618"/>
        <end position="689"/>
    </location>
</feature>
<dbReference type="InterPro" id="IPR033739">
    <property type="entry name" value="M10A_MMP"/>
</dbReference>
<dbReference type="InterPro" id="IPR036365">
    <property type="entry name" value="PGBD-like_sf"/>
</dbReference>
<feature type="binding site" evidence="10">
    <location>
        <position position="158"/>
    </location>
    <ligand>
        <name>Ca(2+)</name>
        <dbReference type="ChEBI" id="CHEBI:29108"/>
        <label>2</label>
    </ligand>
</feature>
<dbReference type="GO" id="GO:0004222">
    <property type="term" value="F:metalloendopeptidase activity"/>
    <property type="evidence" value="ECO:0007669"/>
    <property type="project" value="InterPro"/>
</dbReference>
<feature type="binding site" evidence="10">
    <location>
        <position position="170"/>
    </location>
    <ligand>
        <name>Zn(2+)</name>
        <dbReference type="ChEBI" id="CHEBI:29105"/>
        <label>1</label>
    </ligand>
</feature>
<feature type="binding site" evidence="10">
    <location>
        <position position="183"/>
    </location>
    <ligand>
        <name>Zn(2+)</name>
        <dbReference type="ChEBI" id="CHEBI:29105"/>
        <label>1</label>
    </ligand>
</feature>
<evidence type="ECO:0000256" key="4">
    <source>
        <dbReference type="ARBA" id="ARBA00022729"/>
    </source>
</evidence>
<dbReference type="InterPro" id="IPR021190">
    <property type="entry name" value="Pept_M10A"/>
</dbReference>
<dbReference type="InterPro" id="IPR001818">
    <property type="entry name" value="Pept_M10_metallopeptidase"/>
</dbReference>
<dbReference type="Gene3D" id="3.40.390.10">
    <property type="entry name" value="Collagenase (Catalytic Domain)"/>
    <property type="match status" value="2"/>
</dbReference>
<feature type="compositionally biased region" description="Basic residues" evidence="11">
    <location>
        <begin position="654"/>
        <end position="666"/>
    </location>
</feature>
<evidence type="ECO:0000256" key="9">
    <source>
        <dbReference type="PIRSR" id="PIRSR621190-1"/>
    </source>
</evidence>
<feature type="domain" description="Peptidase metallopeptidase" evidence="13">
    <location>
        <begin position="400"/>
        <end position="560"/>
    </location>
</feature>
<feature type="binding site" evidence="10">
    <location>
        <position position="195"/>
    </location>
    <ligand>
        <name>Ca(2+)</name>
        <dbReference type="ChEBI" id="CHEBI:29108"/>
        <label>2</label>
    </ligand>
</feature>
<dbReference type="SMART" id="SM00235">
    <property type="entry name" value="ZnMc"/>
    <property type="match status" value="2"/>
</dbReference>
<feature type="compositionally biased region" description="Basic and acidic residues" evidence="11">
    <location>
        <begin position="623"/>
        <end position="637"/>
    </location>
</feature>
<feature type="binding site" evidence="10">
    <location>
        <position position="175"/>
    </location>
    <ligand>
        <name>Ca(2+)</name>
        <dbReference type="ChEBI" id="CHEBI:29108"/>
        <label>3</label>
    </ligand>
</feature>